<dbReference type="Proteomes" id="UP001163321">
    <property type="component" value="Chromosome 6"/>
</dbReference>
<gene>
    <name evidence="1" type="ORF">PsorP6_010918</name>
</gene>
<evidence type="ECO:0000313" key="1">
    <source>
        <dbReference type="EMBL" id="KAI9909870.1"/>
    </source>
</evidence>
<evidence type="ECO:0000313" key="2">
    <source>
        <dbReference type="Proteomes" id="UP001163321"/>
    </source>
</evidence>
<sequence>MSPDVTLYLSCFLTVVTLFLLGAVNGRIVGQKMWKSGTSMAINGTAKAACGWIIGYLLQLTGIQSIG</sequence>
<proteinExistence type="predicted"/>
<reference evidence="1 2" key="1">
    <citation type="journal article" date="2022" name="bioRxiv">
        <title>The genome of the oomycete Peronosclerospora sorghi, a cosmopolitan pathogen of maize and sorghum, is inflated with dispersed pseudogenes.</title>
        <authorList>
            <person name="Fletcher K."/>
            <person name="Martin F."/>
            <person name="Isakeit T."/>
            <person name="Cavanaugh K."/>
            <person name="Magill C."/>
            <person name="Michelmore R."/>
        </authorList>
    </citation>
    <scope>NUCLEOTIDE SEQUENCE [LARGE SCALE GENOMIC DNA]</scope>
    <source>
        <strain evidence="1">P6</strain>
    </source>
</reference>
<keyword evidence="2" id="KW-1185">Reference proteome</keyword>
<organism evidence="1 2">
    <name type="scientific">Peronosclerospora sorghi</name>
    <dbReference type="NCBI Taxonomy" id="230839"/>
    <lineage>
        <taxon>Eukaryota</taxon>
        <taxon>Sar</taxon>
        <taxon>Stramenopiles</taxon>
        <taxon>Oomycota</taxon>
        <taxon>Peronosporomycetes</taxon>
        <taxon>Peronosporales</taxon>
        <taxon>Peronosporaceae</taxon>
        <taxon>Peronosclerospora</taxon>
    </lineage>
</organism>
<protein>
    <submittedName>
        <fullName evidence="1">Uncharacterized protein</fullName>
    </submittedName>
</protein>
<accession>A0ACC0VU59</accession>
<dbReference type="EMBL" id="CM047585">
    <property type="protein sequence ID" value="KAI9909870.1"/>
    <property type="molecule type" value="Genomic_DNA"/>
</dbReference>
<comment type="caution">
    <text evidence="1">The sequence shown here is derived from an EMBL/GenBank/DDBJ whole genome shotgun (WGS) entry which is preliminary data.</text>
</comment>
<name>A0ACC0VU59_9STRA</name>